<dbReference type="Proteomes" id="UP000554482">
    <property type="component" value="Unassembled WGS sequence"/>
</dbReference>
<reference evidence="2 3" key="1">
    <citation type="submission" date="2020-06" db="EMBL/GenBank/DDBJ databases">
        <title>Transcriptomic and genomic resources for Thalictrum thalictroides and T. hernandezii: Facilitating candidate gene discovery in an emerging model plant lineage.</title>
        <authorList>
            <person name="Arias T."/>
            <person name="Riano-Pachon D.M."/>
            <person name="Di Stilio V.S."/>
        </authorList>
    </citation>
    <scope>NUCLEOTIDE SEQUENCE [LARGE SCALE GENOMIC DNA]</scope>
    <source>
        <strain evidence="3">cv. WT478/WT964</strain>
        <tissue evidence="2">Leaves</tissue>
    </source>
</reference>
<dbReference type="Pfam" id="PF26138">
    <property type="entry name" value="DUF8040"/>
    <property type="match status" value="1"/>
</dbReference>
<gene>
    <name evidence="2" type="ORF">FRX31_008884</name>
</gene>
<evidence type="ECO:0000313" key="2">
    <source>
        <dbReference type="EMBL" id="KAF5201528.1"/>
    </source>
</evidence>
<proteinExistence type="predicted"/>
<accession>A0A7J6WY69</accession>
<keyword evidence="3" id="KW-1185">Reference proteome</keyword>
<organism evidence="2 3">
    <name type="scientific">Thalictrum thalictroides</name>
    <name type="common">Rue-anemone</name>
    <name type="synonym">Anemone thalictroides</name>
    <dbReference type="NCBI Taxonomy" id="46969"/>
    <lineage>
        <taxon>Eukaryota</taxon>
        <taxon>Viridiplantae</taxon>
        <taxon>Streptophyta</taxon>
        <taxon>Embryophyta</taxon>
        <taxon>Tracheophyta</taxon>
        <taxon>Spermatophyta</taxon>
        <taxon>Magnoliopsida</taxon>
        <taxon>Ranunculales</taxon>
        <taxon>Ranunculaceae</taxon>
        <taxon>Thalictroideae</taxon>
        <taxon>Thalictrum</taxon>
    </lineage>
</organism>
<feature type="non-terminal residue" evidence="2">
    <location>
        <position position="101"/>
    </location>
</feature>
<sequence>MSIENLRDRKRKIAAVAGAIATTVGGIASLCVGMEAKARKSYIIHNDNRQDYLDNIYNGLDSKCHHLLRMSKEAFHKLVALCKEKKLLRDSRHVKVEEQMA</sequence>
<name>A0A7J6WY69_THATH</name>
<feature type="domain" description="DUF8040" evidence="1">
    <location>
        <begin position="49"/>
        <end position="101"/>
    </location>
</feature>
<evidence type="ECO:0000259" key="1">
    <source>
        <dbReference type="Pfam" id="PF26138"/>
    </source>
</evidence>
<protein>
    <recommendedName>
        <fullName evidence="1">DUF8040 domain-containing protein</fullName>
    </recommendedName>
</protein>
<evidence type="ECO:0000313" key="3">
    <source>
        <dbReference type="Proteomes" id="UP000554482"/>
    </source>
</evidence>
<dbReference type="AlphaFoldDB" id="A0A7J6WY69"/>
<dbReference type="InterPro" id="IPR058353">
    <property type="entry name" value="DUF8040"/>
</dbReference>
<dbReference type="EMBL" id="JABWDY010009304">
    <property type="protein sequence ID" value="KAF5201528.1"/>
    <property type="molecule type" value="Genomic_DNA"/>
</dbReference>
<comment type="caution">
    <text evidence="2">The sequence shown here is derived from an EMBL/GenBank/DDBJ whole genome shotgun (WGS) entry which is preliminary data.</text>
</comment>